<dbReference type="EMBL" id="JANHOG010000446">
    <property type="protein sequence ID" value="KAJ3554277.1"/>
    <property type="molecule type" value="Genomic_DNA"/>
</dbReference>
<organism evidence="1 2">
    <name type="scientific">Phlebia brevispora</name>
    <dbReference type="NCBI Taxonomy" id="194682"/>
    <lineage>
        <taxon>Eukaryota</taxon>
        <taxon>Fungi</taxon>
        <taxon>Dikarya</taxon>
        <taxon>Basidiomycota</taxon>
        <taxon>Agaricomycotina</taxon>
        <taxon>Agaricomycetes</taxon>
        <taxon>Polyporales</taxon>
        <taxon>Meruliaceae</taxon>
        <taxon>Phlebia</taxon>
    </lineage>
</organism>
<name>A0ACC1T676_9APHY</name>
<gene>
    <name evidence="1" type="ORF">NM688_g3196</name>
</gene>
<sequence length="304" mass="34212">MRDRWTAPIQSLGRFSQLLMSFTQLSHIECFCISLTEDLLISLGNLPKLVTLHCRMNLQDNSTLALRLTQELFPSLRNLKVYGESFPHEPVELLQTCAMPTFRCIQLYLTQQPKAVAVHSLVCAASKGHRLLQEVVISVTWPTDANENLVVTDAVIEPLFQCHDLRVLILAKCVSGLNDASFGRMAAAWPNLEELHLGHAAPSAYSRVTHRVLHSVATRWSKLRSFGTMIDFASLSRANIEDPDLPTYPTMKILYPESSIPLEGADETLYDALLSAMFPSASVKHVYDHKGLREVRDIRIHWHA</sequence>
<protein>
    <submittedName>
        <fullName evidence="1">Uncharacterized protein</fullName>
    </submittedName>
</protein>
<reference evidence="1" key="1">
    <citation type="submission" date="2022-07" db="EMBL/GenBank/DDBJ databases">
        <title>Genome Sequence of Phlebia brevispora.</title>
        <authorList>
            <person name="Buettner E."/>
        </authorList>
    </citation>
    <scope>NUCLEOTIDE SEQUENCE</scope>
    <source>
        <strain evidence="1">MPL23</strain>
    </source>
</reference>
<keyword evidence="2" id="KW-1185">Reference proteome</keyword>
<evidence type="ECO:0000313" key="2">
    <source>
        <dbReference type="Proteomes" id="UP001148662"/>
    </source>
</evidence>
<accession>A0ACC1T676</accession>
<proteinExistence type="predicted"/>
<dbReference type="Proteomes" id="UP001148662">
    <property type="component" value="Unassembled WGS sequence"/>
</dbReference>
<evidence type="ECO:0000313" key="1">
    <source>
        <dbReference type="EMBL" id="KAJ3554277.1"/>
    </source>
</evidence>
<comment type="caution">
    <text evidence="1">The sequence shown here is derived from an EMBL/GenBank/DDBJ whole genome shotgun (WGS) entry which is preliminary data.</text>
</comment>